<name>A0A9Q8ZFZ0_CURCL</name>
<dbReference type="EMBL" id="CP089279">
    <property type="protein sequence ID" value="USP80749.1"/>
    <property type="molecule type" value="Genomic_DNA"/>
</dbReference>
<evidence type="ECO:0000256" key="1">
    <source>
        <dbReference type="SAM" id="MobiDB-lite"/>
    </source>
</evidence>
<feature type="compositionally biased region" description="Basic and acidic residues" evidence="1">
    <location>
        <begin position="347"/>
        <end position="358"/>
    </location>
</feature>
<keyword evidence="3" id="KW-1185">Reference proteome</keyword>
<dbReference type="AlphaFoldDB" id="A0A9Q8ZFZ0"/>
<protein>
    <submittedName>
        <fullName evidence="2">Uncharacterized protein</fullName>
    </submittedName>
</protein>
<feature type="compositionally biased region" description="Basic and acidic residues" evidence="1">
    <location>
        <begin position="368"/>
        <end position="396"/>
    </location>
</feature>
<sequence>MPPATRIATVEFRSLLLPPVRLPIRALQTLYRPQCAISNPRCAPPQCLTQRRGMNLYKTAKSKTLLGQHKALIFSPYTVEPPSASPHRINLFEGDKHHSNHTLIAKDVSLQEVYDNYVKDGYMIYSMQPLKKNMASDFKDVPEDDFPAIYKDYSFVHAHTHRVPMDSRQKGRQLGGLKNIIFNESSPTSYYRISMDRAYQFIEGGSPVEVRIRLQGKVSKFERHQPGDPTIWPWMHARFPHLRPDFIIKGMPEGTKFLINPVSDGRVCQWVMARPAQDTTQNLDEQFEKIKRRVTQSIKVGRQEMLPKLMRAQLVESGSADYSPHTGLPRVKARAKYAKGGDVTYGAEEKKRRAKDAEGAGFLVPDAEMVRKAEEDRAPRVKEDKADEKQGKRERQPAPWTGRGSRR</sequence>
<accession>A0A9Q8ZFZ0</accession>
<dbReference type="VEuPathDB" id="FungiDB:yc1106_08023"/>
<dbReference type="Proteomes" id="UP001056012">
    <property type="component" value="Chromosome 6"/>
</dbReference>
<dbReference type="OrthoDB" id="3792666at2759"/>
<gene>
    <name evidence="2" type="ORF">yc1106_08023</name>
</gene>
<proteinExistence type="predicted"/>
<evidence type="ECO:0000313" key="3">
    <source>
        <dbReference type="Proteomes" id="UP001056012"/>
    </source>
</evidence>
<feature type="region of interest" description="Disordered" evidence="1">
    <location>
        <begin position="347"/>
        <end position="407"/>
    </location>
</feature>
<organism evidence="2 3">
    <name type="scientific">Curvularia clavata</name>
    <dbReference type="NCBI Taxonomy" id="95742"/>
    <lineage>
        <taxon>Eukaryota</taxon>
        <taxon>Fungi</taxon>
        <taxon>Dikarya</taxon>
        <taxon>Ascomycota</taxon>
        <taxon>Pezizomycotina</taxon>
        <taxon>Dothideomycetes</taxon>
        <taxon>Pleosporomycetidae</taxon>
        <taxon>Pleosporales</taxon>
        <taxon>Pleosporineae</taxon>
        <taxon>Pleosporaceae</taxon>
        <taxon>Curvularia</taxon>
    </lineage>
</organism>
<reference evidence="2" key="1">
    <citation type="submission" date="2021-12" db="EMBL/GenBank/DDBJ databases">
        <title>Curvularia clavata genome.</title>
        <authorList>
            <person name="Cao Y."/>
        </authorList>
    </citation>
    <scope>NUCLEOTIDE SEQUENCE</scope>
    <source>
        <strain evidence="2">Yc1106</strain>
    </source>
</reference>
<evidence type="ECO:0000313" key="2">
    <source>
        <dbReference type="EMBL" id="USP80749.1"/>
    </source>
</evidence>